<accession>A0A1H3GAZ2</accession>
<dbReference type="InterPro" id="IPR041183">
    <property type="entry name" value="Cyclophilin-like"/>
</dbReference>
<feature type="chain" id="PRO_5011569925" description="Cyclophilin-like domain-containing protein" evidence="1">
    <location>
        <begin position="24"/>
        <end position="99"/>
    </location>
</feature>
<dbReference type="Proteomes" id="UP000199035">
    <property type="component" value="Unassembled WGS sequence"/>
</dbReference>
<keyword evidence="4" id="KW-1185">Reference proteome</keyword>
<protein>
    <recommendedName>
        <fullName evidence="2">Cyclophilin-like domain-containing protein</fullName>
    </recommendedName>
</protein>
<dbReference type="STRING" id="595670.SAMN05421643_10288"/>
<reference evidence="4" key="1">
    <citation type="submission" date="2016-10" db="EMBL/GenBank/DDBJ databases">
        <authorList>
            <person name="Varghese N."/>
            <person name="Submissions S."/>
        </authorList>
    </citation>
    <scope>NUCLEOTIDE SEQUENCE [LARGE SCALE GENOMIC DNA]</scope>
    <source>
        <strain evidence="4">ANC 5109</strain>
    </source>
</reference>
<dbReference type="PROSITE" id="PS51257">
    <property type="entry name" value="PROKAR_LIPOPROTEIN"/>
    <property type="match status" value="1"/>
</dbReference>
<evidence type="ECO:0000313" key="4">
    <source>
        <dbReference type="Proteomes" id="UP000199035"/>
    </source>
</evidence>
<dbReference type="Pfam" id="PF18050">
    <property type="entry name" value="Cyclophil_like2"/>
    <property type="match status" value="1"/>
</dbReference>
<keyword evidence="1" id="KW-0732">Signal</keyword>
<sequence length="99" mass="11052">MNLRQRMRIVFVMVIATMTGLSACGEEQGAATNLPVIAQDLTQTGSQQNPAQPISKKGQLNMWMTVNGHRFEVTLEDHATTHAFASQLPLILQMEELWQ</sequence>
<evidence type="ECO:0000259" key="2">
    <source>
        <dbReference type="Pfam" id="PF18050"/>
    </source>
</evidence>
<proteinExistence type="predicted"/>
<feature type="signal peptide" evidence="1">
    <location>
        <begin position="1"/>
        <end position="23"/>
    </location>
</feature>
<dbReference type="AlphaFoldDB" id="A0A1H3GAZ2"/>
<dbReference type="EMBL" id="FNPK01000002">
    <property type="protein sequence ID" value="SDY00210.1"/>
    <property type="molecule type" value="Genomic_DNA"/>
</dbReference>
<name>A0A1H3GAZ2_9GAMM</name>
<evidence type="ECO:0000313" key="3">
    <source>
        <dbReference type="EMBL" id="SDY00210.1"/>
    </source>
</evidence>
<evidence type="ECO:0000256" key="1">
    <source>
        <dbReference type="SAM" id="SignalP"/>
    </source>
</evidence>
<organism evidence="3 4">
    <name type="scientific">Acinetobacter kyonggiensis</name>
    <dbReference type="NCBI Taxonomy" id="595670"/>
    <lineage>
        <taxon>Bacteria</taxon>
        <taxon>Pseudomonadati</taxon>
        <taxon>Pseudomonadota</taxon>
        <taxon>Gammaproteobacteria</taxon>
        <taxon>Moraxellales</taxon>
        <taxon>Moraxellaceae</taxon>
        <taxon>Acinetobacter</taxon>
    </lineage>
</organism>
<gene>
    <name evidence="3" type="ORF">SAMN05421643_10288</name>
</gene>
<feature type="domain" description="Cyclophilin-like" evidence="2">
    <location>
        <begin position="64"/>
        <end position="97"/>
    </location>
</feature>